<dbReference type="Proteomes" id="UP001321473">
    <property type="component" value="Unassembled WGS sequence"/>
</dbReference>
<evidence type="ECO:0000256" key="9">
    <source>
        <dbReference type="SAM" id="MobiDB-lite"/>
    </source>
</evidence>
<protein>
    <recommendedName>
        <fullName evidence="8">Presenilin</fullName>
        <ecNumber evidence="8">3.4.23.-</ecNumber>
    </recommendedName>
</protein>
<dbReference type="GO" id="GO:0055074">
    <property type="term" value="P:calcium ion homeostasis"/>
    <property type="evidence" value="ECO:0007669"/>
    <property type="project" value="TreeGrafter"/>
</dbReference>
<keyword evidence="2 8" id="KW-0812">Transmembrane</keyword>
<dbReference type="GO" id="GO:0006509">
    <property type="term" value="P:membrane protein ectodomain proteolysis"/>
    <property type="evidence" value="ECO:0007669"/>
    <property type="project" value="TreeGrafter"/>
</dbReference>
<comment type="subunit">
    <text evidence="8">Homodimer.</text>
</comment>
<keyword evidence="8" id="KW-0645">Protease</keyword>
<feature type="transmembrane region" description="Helical" evidence="8">
    <location>
        <begin position="81"/>
        <end position="102"/>
    </location>
</feature>
<dbReference type="GO" id="GO:0042500">
    <property type="term" value="F:aspartic endopeptidase activity, intramembrane cleaving"/>
    <property type="evidence" value="ECO:0007669"/>
    <property type="project" value="InterPro"/>
</dbReference>
<dbReference type="EC" id="3.4.23.-" evidence="8"/>
<dbReference type="InterPro" id="IPR001108">
    <property type="entry name" value="Peptidase_A22A"/>
</dbReference>
<evidence type="ECO:0000256" key="6">
    <source>
        <dbReference type="ARBA" id="ARBA00023034"/>
    </source>
</evidence>
<evidence type="ECO:0000256" key="7">
    <source>
        <dbReference type="ARBA" id="ARBA00023136"/>
    </source>
</evidence>
<dbReference type="Gene3D" id="1.10.472.100">
    <property type="entry name" value="Presenilin"/>
    <property type="match status" value="1"/>
</dbReference>
<gene>
    <name evidence="10" type="ORF">V5799_008330</name>
</gene>
<sequence>MTGSAILLFATGYYYGGRLLFYFNVAVDHVTSSLITWNVGITGIAALYYKGPFLMQQGYLIYTSVLMAIVIEESLPEWTSWILLVLISIWDVFAVLCVVGPLRMLLETASERNEPLFPALIFSTSAWCYEVGERTASLTHVHASCSAATDAELLVVTNDHDAHTTTSKTPCYCLPDDEHRNALPSKPETSYSLVRLTNDKTLNATSALKAAALVVHPVENSSAVQLLPGVYDASNAMTSSGATRYTPDKNTTGPPRQQAQAGQNPRRFHTIFDSKVPDTQRHQAASLVPVGNSRVCGTCRQHIIQIRGAEGARPNTQEPTTDDTSGDRGMKMGLGDFIFYSVLVGKASRHGSAATVVACYMSIIVGIFLTLTLLVLLQKPLPALPLSISLGMLAYFSSVSLTEPFLEEMDSMTF</sequence>
<dbReference type="Pfam" id="PF01080">
    <property type="entry name" value="Presenilin"/>
    <property type="match status" value="1"/>
</dbReference>
<keyword evidence="7 8" id="KW-0472">Membrane</keyword>
<comment type="function">
    <text evidence="8">Probable subunit of the gamma-secretase complex, an endoprotease complex that catalyzes the intramembrane cleavage of integral membrane proteins such as Notch receptors.</text>
</comment>
<name>A0AAQ4FF02_AMBAM</name>
<dbReference type="EMBL" id="JARKHS020003691">
    <property type="protein sequence ID" value="KAK8785301.1"/>
    <property type="molecule type" value="Genomic_DNA"/>
</dbReference>
<evidence type="ECO:0000313" key="11">
    <source>
        <dbReference type="Proteomes" id="UP001321473"/>
    </source>
</evidence>
<comment type="similarity">
    <text evidence="1 8">Belongs to the peptidase A22A family.</text>
</comment>
<evidence type="ECO:0000256" key="5">
    <source>
        <dbReference type="ARBA" id="ARBA00022989"/>
    </source>
</evidence>
<keyword evidence="6 8" id="KW-0333">Golgi apparatus</keyword>
<dbReference type="SMART" id="SM00730">
    <property type="entry name" value="PSN"/>
    <property type="match status" value="1"/>
</dbReference>
<dbReference type="PANTHER" id="PTHR10202">
    <property type="entry name" value="PRESENILIN"/>
    <property type="match status" value="1"/>
</dbReference>
<comment type="domain">
    <text evidence="8">The PAL motif is required for normal active site conformation.</text>
</comment>
<dbReference type="InterPro" id="IPR042524">
    <property type="entry name" value="Presenilin_C"/>
</dbReference>
<comment type="subcellular location">
    <subcellularLocation>
        <location evidence="8">Endoplasmic reticulum membrane</location>
        <topology evidence="8">Multi-pass membrane protein</topology>
    </subcellularLocation>
    <subcellularLocation>
        <location evidence="8">Golgi apparatus membrane</location>
        <topology evidence="8">Multi-pass membrane protein</topology>
    </subcellularLocation>
</comment>
<evidence type="ECO:0000256" key="3">
    <source>
        <dbReference type="ARBA" id="ARBA00022824"/>
    </source>
</evidence>
<reference evidence="10 11" key="1">
    <citation type="journal article" date="2023" name="Arcadia Sci">
        <title>De novo assembly of a long-read Amblyomma americanum tick genome.</title>
        <authorList>
            <person name="Chou S."/>
            <person name="Poskanzer K.E."/>
            <person name="Rollins M."/>
            <person name="Thuy-Boun P.S."/>
        </authorList>
    </citation>
    <scope>NUCLEOTIDE SEQUENCE [LARGE SCALE GENOMIC DNA]</scope>
    <source>
        <strain evidence="10">F_SG_1</strain>
        <tissue evidence="10">Salivary glands</tissue>
    </source>
</reference>
<evidence type="ECO:0000256" key="8">
    <source>
        <dbReference type="RuleBase" id="RU361148"/>
    </source>
</evidence>
<dbReference type="PRINTS" id="PR01072">
    <property type="entry name" value="PRESENILIN"/>
</dbReference>
<feature type="transmembrane region" description="Helical" evidence="8">
    <location>
        <begin position="353"/>
        <end position="377"/>
    </location>
</feature>
<dbReference type="GO" id="GO:0007219">
    <property type="term" value="P:Notch signaling pathway"/>
    <property type="evidence" value="ECO:0007669"/>
    <property type="project" value="UniProtKB-KW"/>
</dbReference>
<feature type="compositionally biased region" description="Polar residues" evidence="9">
    <location>
        <begin position="238"/>
        <end position="263"/>
    </location>
</feature>
<evidence type="ECO:0000256" key="1">
    <source>
        <dbReference type="ARBA" id="ARBA00008604"/>
    </source>
</evidence>
<comment type="caution">
    <text evidence="10">The sequence shown here is derived from an EMBL/GenBank/DDBJ whole genome shotgun (WGS) entry which is preliminary data.</text>
</comment>
<dbReference type="InterPro" id="IPR006639">
    <property type="entry name" value="Preselin/SPP"/>
</dbReference>
<keyword evidence="8" id="KW-0378">Hydrolase</keyword>
<proteinExistence type="inferred from homology"/>
<keyword evidence="3 8" id="KW-0256">Endoplasmic reticulum</keyword>
<dbReference type="GO" id="GO:0070765">
    <property type="term" value="C:gamma-secretase complex"/>
    <property type="evidence" value="ECO:0007669"/>
    <property type="project" value="TreeGrafter"/>
</dbReference>
<organism evidence="10 11">
    <name type="scientific">Amblyomma americanum</name>
    <name type="common">Lone star tick</name>
    <dbReference type="NCBI Taxonomy" id="6943"/>
    <lineage>
        <taxon>Eukaryota</taxon>
        <taxon>Metazoa</taxon>
        <taxon>Ecdysozoa</taxon>
        <taxon>Arthropoda</taxon>
        <taxon>Chelicerata</taxon>
        <taxon>Arachnida</taxon>
        <taxon>Acari</taxon>
        <taxon>Parasitiformes</taxon>
        <taxon>Ixodida</taxon>
        <taxon>Ixodoidea</taxon>
        <taxon>Ixodidae</taxon>
        <taxon>Amblyomminae</taxon>
        <taxon>Amblyomma</taxon>
    </lineage>
</organism>
<dbReference type="GO" id="GO:0005789">
    <property type="term" value="C:endoplasmic reticulum membrane"/>
    <property type="evidence" value="ECO:0007669"/>
    <property type="project" value="UniProtKB-SubCell"/>
</dbReference>
<feature type="transmembrane region" description="Helical" evidence="8">
    <location>
        <begin position="20"/>
        <end position="47"/>
    </location>
</feature>
<feature type="region of interest" description="Disordered" evidence="9">
    <location>
        <begin position="238"/>
        <end position="265"/>
    </location>
</feature>
<evidence type="ECO:0000313" key="10">
    <source>
        <dbReference type="EMBL" id="KAK8785301.1"/>
    </source>
</evidence>
<dbReference type="GO" id="GO:0000139">
    <property type="term" value="C:Golgi membrane"/>
    <property type="evidence" value="ECO:0007669"/>
    <property type="project" value="UniProtKB-SubCell"/>
</dbReference>
<keyword evidence="11" id="KW-1185">Reference proteome</keyword>
<accession>A0AAQ4FF02</accession>
<keyword evidence="4 8" id="KW-0914">Notch signaling pathway</keyword>
<keyword evidence="5 8" id="KW-1133">Transmembrane helix</keyword>
<dbReference type="GO" id="GO:0016485">
    <property type="term" value="P:protein processing"/>
    <property type="evidence" value="ECO:0007669"/>
    <property type="project" value="InterPro"/>
</dbReference>
<dbReference type="GO" id="GO:0034205">
    <property type="term" value="P:amyloid-beta formation"/>
    <property type="evidence" value="ECO:0007669"/>
    <property type="project" value="TreeGrafter"/>
</dbReference>
<dbReference type="PANTHER" id="PTHR10202:SF13">
    <property type="entry name" value="PRESENILIN HOMOLOG"/>
    <property type="match status" value="1"/>
</dbReference>
<evidence type="ECO:0000256" key="2">
    <source>
        <dbReference type="ARBA" id="ARBA00022692"/>
    </source>
</evidence>
<dbReference type="AlphaFoldDB" id="A0AAQ4FF02"/>
<evidence type="ECO:0000256" key="4">
    <source>
        <dbReference type="ARBA" id="ARBA00022976"/>
    </source>
</evidence>